<keyword evidence="1" id="KW-0812">Transmembrane</keyword>
<comment type="caution">
    <text evidence="2">The sequence shown here is derived from an EMBL/GenBank/DDBJ whole genome shotgun (WGS) entry which is preliminary data.</text>
</comment>
<protein>
    <submittedName>
        <fullName evidence="2">Uncharacterized protein</fullName>
    </submittedName>
</protein>
<keyword evidence="1" id="KW-0472">Membrane</keyword>
<accession>A0AAE0JFY2</accession>
<evidence type="ECO:0000256" key="1">
    <source>
        <dbReference type="SAM" id="Phobius"/>
    </source>
</evidence>
<organism evidence="2 3">
    <name type="scientific">Neurospora tetraspora</name>
    <dbReference type="NCBI Taxonomy" id="94610"/>
    <lineage>
        <taxon>Eukaryota</taxon>
        <taxon>Fungi</taxon>
        <taxon>Dikarya</taxon>
        <taxon>Ascomycota</taxon>
        <taxon>Pezizomycotina</taxon>
        <taxon>Sordariomycetes</taxon>
        <taxon>Sordariomycetidae</taxon>
        <taxon>Sordariales</taxon>
        <taxon>Sordariaceae</taxon>
        <taxon>Neurospora</taxon>
    </lineage>
</organism>
<dbReference type="RefSeq" id="XP_062682212.1">
    <property type="nucleotide sequence ID" value="XM_062826892.1"/>
</dbReference>
<feature type="transmembrane region" description="Helical" evidence="1">
    <location>
        <begin position="51"/>
        <end position="73"/>
    </location>
</feature>
<reference evidence="2" key="2">
    <citation type="submission" date="2023-06" db="EMBL/GenBank/DDBJ databases">
        <authorList>
            <consortium name="Lawrence Berkeley National Laboratory"/>
            <person name="Haridas S."/>
            <person name="Hensen N."/>
            <person name="Bonometti L."/>
            <person name="Westerberg I."/>
            <person name="Brannstrom I.O."/>
            <person name="Guillou S."/>
            <person name="Cros-Aarteil S."/>
            <person name="Calhoun S."/>
            <person name="Kuo A."/>
            <person name="Mondo S."/>
            <person name="Pangilinan J."/>
            <person name="Riley R."/>
            <person name="Labutti K."/>
            <person name="Andreopoulos B."/>
            <person name="Lipzen A."/>
            <person name="Chen C."/>
            <person name="Yanf M."/>
            <person name="Daum C."/>
            <person name="Ng V."/>
            <person name="Clum A."/>
            <person name="Steindorff A."/>
            <person name="Ohm R."/>
            <person name="Martin F."/>
            <person name="Silar P."/>
            <person name="Natvig D."/>
            <person name="Lalanne C."/>
            <person name="Gautier V."/>
            <person name="Ament-Velasquez S.L."/>
            <person name="Kruys A."/>
            <person name="Hutchinson M.I."/>
            <person name="Powell A.J."/>
            <person name="Barry K."/>
            <person name="Miller A.N."/>
            <person name="Grigoriev I.V."/>
            <person name="Debuchy R."/>
            <person name="Gladieux P."/>
            <person name="Thoren M.H."/>
            <person name="Johannesson H."/>
        </authorList>
    </citation>
    <scope>NUCLEOTIDE SEQUENCE</scope>
    <source>
        <strain evidence="2">CBS 560.94</strain>
    </source>
</reference>
<dbReference type="GeneID" id="87864046"/>
<keyword evidence="1" id="KW-1133">Transmembrane helix</keyword>
<evidence type="ECO:0000313" key="2">
    <source>
        <dbReference type="EMBL" id="KAK3345599.1"/>
    </source>
</evidence>
<dbReference type="Proteomes" id="UP001278500">
    <property type="component" value="Unassembled WGS sequence"/>
</dbReference>
<feature type="transmembrane region" description="Helical" evidence="1">
    <location>
        <begin position="85"/>
        <end position="105"/>
    </location>
</feature>
<keyword evidence="3" id="KW-1185">Reference proteome</keyword>
<name>A0AAE0JFY2_9PEZI</name>
<evidence type="ECO:0000313" key="3">
    <source>
        <dbReference type="Proteomes" id="UP001278500"/>
    </source>
</evidence>
<dbReference type="EMBL" id="JAUEPP010000004">
    <property type="protein sequence ID" value="KAK3345599.1"/>
    <property type="molecule type" value="Genomic_DNA"/>
</dbReference>
<dbReference type="AlphaFoldDB" id="A0AAE0JFY2"/>
<reference evidence="2" key="1">
    <citation type="journal article" date="2023" name="Mol. Phylogenet. Evol.">
        <title>Genome-scale phylogeny and comparative genomics of the fungal order Sordariales.</title>
        <authorList>
            <person name="Hensen N."/>
            <person name="Bonometti L."/>
            <person name="Westerberg I."/>
            <person name="Brannstrom I.O."/>
            <person name="Guillou S."/>
            <person name="Cros-Aarteil S."/>
            <person name="Calhoun S."/>
            <person name="Haridas S."/>
            <person name="Kuo A."/>
            <person name="Mondo S."/>
            <person name="Pangilinan J."/>
            <person name="Riley R."/>
            <person name="LaButti K."/>
            <person name="Andreopoulos B."/>
            <person name="Lipzen A."/>
            <person name="Chen C."/>
            <person name="Yan M."/>
            <person name="Daum C."/>
            <person name="Ng V."/>
            <person name="Clum A."/>
            <person name="Steindorff A."/>
            <person name="Ohm R.A."/>
            <person name="Martin F."/>
            <person name="Silar P."/>
            <person name="Natvig D.O."/>
            <person name="Lalanne C."/>
            <person name="Gautier V."/>
            <person name="Ament-Velasquez S.L."/>
            <person name="Kruys A."/>
            <person name="Hutchinson M.I."/>
            <person name="Powell A.J."/>
            <person name="Barry K."/>
            <person name="Miller A.N."/>
            <person name="Grigoriev I.V."/>
            <person name="Debuchy R."/>
            <person name="Gladieux P."/>
            <person name="Hiltunen Thoren M."/>
            <person name="Johannesson H."/>
        </authorList>
    </citation>
    <scope>NUCLEOTIDE SEQUENCE</scope>
    <source>
        <strain evidence="2">CBS 560.94</strain>
    </source>
</reference>
<sequence>MYYCLRRPGVQISYRTSSWESSFARREDFSTRFSRFPESSLLAKGTLAESFFFWEGGFFFYLGFSFAFFIIGYVPERLVSDARGFPSGIIFSFGLLILAFFRVFIS</sequence>
<gene>
    <name evidence="2" type="ORF">B0H65DRAFT_467090</name>
</gene>
<proteinExistence type="predicted"/>